<keyword evidence="3 5" id="KW-0067">ATP-binding</keyword>
<keyword evidence="1 6" id="KW-0493">Microtubule</keyword>
<dbReference type="Pfam" id="PF00225">
    <property type="entry name" value="Kinesin"/>
    <property type="match status" value="1"/>
</dbReference>
<organism evidence="8 9">
    <name type="scientific">Spirodela intermedia</name>
    <name type="common">Intermediate duckweed</name>
    <dbReference type="NCBI Taxonomy" id="51605"/>
    <lineage>
        <taxon>Eukaryota</taxon>
        <taxon>Viridiplantae</taxon>
        <taxon>Streptophyta</taxon>
        <taxon>Embryophyta</taxon>
        <taxon>Tracheophyta</taxon>
        <taxon>Spermatophyta</taxon>
        <taxon>Magnoliopsida</taxon>
        <taxon>Liliopsida</taxon>
        <taxon>Araceae</taxon>
        <taxon>Lemnoideae</taxon>
        <taxon>Spirodela</taxon>
    </lineage>
</organism>
<keyword evidence="9" id="KW-1185">Reference proteome</keyword>
<proteinExistence type="inferred from homology"/>
<dbReference type="FunFam" id="3.40.850.10:FF:000087">
    <property type="entry name" value="Kinesin-like protein"/>
    <property type="match status" value="1"/>
</dbReference>
<evidence type="ECO:0000256" key="1">
    <source>
        <dbReference type="ARBA" id="ARBA00022701"/>
    </source>
</evidence>
<dbReference type="AlphaFoldDB" id="A0A7I8KK00"/>
<dbReference type="GO" id="GO:0051231">
    <property type="term" value="P:spindle elongation"/>
    <property type="evidence" value="ECO:0007669"/>
    <property type="project" value="TreeGrafter"/>
</dbReference>
<keyword evidence="4 5" id="KW-0505">Motor protein</keyword>
<dbReference type="PANTHER" id="PTHR47969:SF9">
    <property type="entry name" value="KINESIN-LIKE PROTEIN"/>
    <property type="match status" value="1"/>
</dbReference>
<evidence type="ECO:0000313" key="9">
    <source>
        <dbReference type="Proteomes" id="UP000663760"/>
    </source>
</evidence>
<comment type="similarity">
    <text evidence="5 6">Belongs to the TRAFAC class myosin-kinesin ATPase superfamily. Kinesin family.</text>
</comment>
<dbReference type="Gene3D" id="3.40.850.10">
    <property type="entry name" value="Kinesin motor domain"/>
    <property type="match status" value="1"/>
</dbReference>
<dbReference type="InterPro" id="IPR019821">
    <property type="entry name" value="Kinesin_motor_CS"/>
</dbReference>
<dbReference type="PRINTS" id="PR00380">
    <property type="entry name" value="KINESINHEAVY"/>
</dbReference>
<dbReference type="PROSITE" id="PS00411">
    <property type="entry name" value="KINESIN_MOTOR_1"/>
    <property type="match status" value="1"/>
</dbReference>
<dbReference type="GO" id="GO:0008017">
    <property type="term" value="F:microtubule binding"/>
    <property type="evidence" value="ECO:0007669"/>
    <property type="project" value="InterPro"/>
</dbReference>
<protein>
    <recommendedName>
        <fullName evidence="6">Kinesin-like protein</fullName>
    </recommendedName>
</protein>
<evidence type="ECO:0000256" key="5">
    <source>
        <dbReference type="PROSITE-ProRule" id="PRU00283"/>
    </source>
</evidence>
<evidence type="ECO:0000259" key="7">
    <source>
        <dbReference type="PROSITE" id="PS50067"/>
    </source>
</evidence>
<name>A0A7I8KK00_SPIIN</name>
<dbReference type="SUPFAM" id="SSF52540">
    <property type="entry name" value="P-loop containing nucleoside triphosphate hydrolases"/>
    <property type="match status" value="1"/>
</dbReference>
<sequence length="442" mass="48517">MATPTPTPRSLPTSMQIRSNSTSHVRVVVRVRPFLPSELESKDKGPVPCISVLNADSDPRSGEEITVHIKDQWTSRNECYKLDSFFSQENGLDSIFHGEVSNLISGVFKGSNATVFAYGATGSGKTYTMQGTDRQPGLIPLSMSRILSSCESSGSSIEIAYYEVYLDRCYDLLEPKAKEVMVLEDKDGQVQMKGLSRVTVRSMPEFSQIFASGVQRRKIAHTGLNDVSSRSHGVLSIIVSSGGAVGKLNLIDLAGNEDNRRTGNEGIRLLESAKINQSLFALSNVIYALNNNEPRIPYRESKLTRILQDSLGGTSRALMIACLNPMSYHEAVHTVSLAARSRHIANYVGPDAKQETPRVKVDMEAKLRAWLESKSKSKSVQVKNGHFSPISGRTASLSAKKPGSARPTSRVMIKDHGFAKGSGYRLLQAADTHAWYCFFPRL</sequence>
<dbReference type="GO" id="GO:0005875">
    <property type="term" value="C:microtubule associated complex"/>
    <property type="evidence" value="ECO:0007669"/>
    <property type="project" value="TreeGrafter"/>
</dbReference>
<dbReference type="GO" id="GO:0005874">
    <property type="term" value="C:microtubule"/>
    <property type="evidence" value="ECO:0007669"/>
    <property type="project" value="UniProtKB-KW"/>
</dbReference>
<dbReference type="OrthoDB" id="3176171at2759"/>
<dbReference type="InterPro" id="IPR001752">
    <property type="entry name" value="Kinesin_motor_dom"/>
</dbReference>
<dbReference type="EMBL" id="LR746269">
    <property type="protein sequence ID" value="CAA7398117.1"/>
    <property type="molecule type" value="Genomic_DNA"/>
</dbReference>
<evidence type="ECO:0000256" key="4">
    <source>
        <dbReference type="ARBA" id="ARBA00023175"/>
    </source>
</evidence>
<dbReference type="GO" id="GO:0005524">
    <property type="term" value="F:ATP binding"/>
    <property type="evidence" value="ECO:0007669"/>
    <property type="project" value="UniProtKB-UniRule"/>
</dbReference>
<dbReference type="GO" id="GO:0003777">
    <property type="term" value="F:microtubule motor activity"/>
    <property type="evidence" value="ECO:0007669"/>
    <property type="project" value="InterPro"/>
</dbReference>
<keyword evidence="2 5" id="KW-0547">Nucleotide-binding</keyword>
<feature type="binding site" evidence="5">
    <location>
        <begin position="119"/>
        <end position="126"/>
    </location>
    <ligand>
        <name>ATP</name>
        <dbReference type="ChEBI" id="CHEBI:30616"/>
    </ligand>
</feature>
<dbReference type="SMART" id="SM00129">
    <property type="entry name" value="KISc"/>
    <property type="match status" value="1"/>
</dbReference>
<evidence type="ECO:0000256" key="2">
    <source>
        <dbReference type="ARBA" id="ARBA00022741"/>
    </source>
</evidence>
<dbReference type="GO" id="GO:0007018">
    <property type="term" value="P:microtubule-based movement"/>
    <property type="evidence" value="ECO:0007669"/>
    <property type="project" value="InterPro"/>
</dbReference>
<feature type="domain" description="Kinesin motor" evidence="7">
    <location>
        <begin position="24"/>
        <end position="344"/>
    </location>
</feature>
<gene>
    <name evidence="8" type="ORF">SI8410_06008782</name>
</gene>
<evidence type="ECO:0000256" key="3">
    <source>
        <dbReference type="ARBA" id="ARBA00022840"/>
    </source>
</evidence>
<reference evidence="8" key="1">
    <citation type="submission" date="2020-02" db="EMBL/GenBank/DDBJ databases">
        <authorList>
            <person name="Scholz U."/>
            <person name="Mascher M."/>
            <person name="Fiebig A."/>
        </authorList>
    </citation>
    <scope>NUCLEOTIDE SEQUENCE</scope>
</reference>
<dbReference type="PANTHER" id="PTHR47969">
    <property type="entry name" value="CHROMOSOME-ASSOCIATED KINESIN KIF4A-RELATED"/>
    <property type="match status" value="1"/>
</dbReference>
<dbReference type="PROSITE" id="PS50067">
    <property type="entry name" value="KINESIN_MOTOR_2"/>
    <property type="match status" value="1"/>
</dbReference>
<dbReference type="GO" id="GO:0007052">
    <property type="term" value="P:mitotic spindle organization"/>
    <property type="evidence" value="ECO:0007669"/>
    <property type="project" value="TreeGrafter"/>
</dbReference>
<evidence type="ECO:0000256" key="6">
    <source>
        <dbReference type="RuleBase" id="RU000394"/>
    </source>
</evidence>
<accession>A0A7I8KK00</accession>
<dbReference type="InterPro" id="IPR027640">
    <property type="entry name" value="Kinesin-like_fam"/>
</dbReference>
<dbReference type="Proteomes" id="UP000663760">
    <property type="component" value="Chromosome 6"/>
</dbReference>
<evidence type="ECO:0000313" key="8">
    <source>
        <dbReference type="EMBL" id="CAA7398117.1"/>
    </source>
</evidence>
<dbReference type="InterPro" id="IPR027417">
    <property type="entry name" value="P-loop_NTPase"/>
</dbReference>
<dbReference type="InterPro" id="IPR036961">
    <property type="entry name" value="Kinesin_motor_dom_sf"/>
</dbReference>